<name>A0A9D1P7C6_9FIRM</name>
<evidence type="ECO:0000313" key="3">
    <source>
        <dbReference type="Proteomes" id="UP000886884"/>
    </source>
</evidence>
<reference evidence="2" key="1">
    <citation type="submission" date="2020-10" db="EMBL/GenBank/DDBJ databases">
        <authorList>
            <person name="Gilroy R."/>
        </authorList>
    </citation>
    <scope>NUCLEOTIDE SEQUENCE</scope>
    <source>
        <strain evidence="2">CHK183-6373</strain>
    </source>
</reference>
<dbReference type="AlphaFoldDB" id="A0A9D1P7C6"/>
<dbReference type="Gene3D" id="1.10.1760.20">
    <property type="match status" value="1"/>
</dbReference>
<dbReference type="Proteomes" id="UP000886884">
    <property type="component" value="Unassembled WGS sequence"/>
</dbReference>
<comment type="caution">
    <text evidence="2">The sequence shown here is derived from an EMBL/GenBank/DDBJ whole genome shotgun (WGS) entry which is preliminary data.</text>
</comment>
<accession>A0A9D1P7C6</accession>
<evidence type="ECO:0000313" key="2">
    <source>
        <dbReference type="EMBL" id="HIV27901.1"/>
    </source>
</evidence>
<evidence type="ECO:0000256" key="1">
    <source>
        <dbReference type="SAM" id="Phobius"/>
    </source>
</evidence>
<feature type="transmembrane region" description="Helical" evidence="1">
    <location>
        <begin position="135"/>
        <end position="153"/>
    </location>
</feature>
<organism evidence="2 3">
    <name type="scientific">Candidatus Ornithocaccomicrobium faecavium</name>
    <dbReference type="NCBI Taxonomy" id="2840890"/>
    <lineage>
        <taxon>Bacteria</taxon>
        <taxon>Bacillati</taxon>
        <taxon>Bacillota</taxon>
        <taxon>Clostridia</taxon>
        <taxon>Candidatus Ornithocaccomicrobium</taxon>
    </lineage>
</organism>
<keyword evidence="1" id="KW-0812">Transmembrane</keyword>
<dbReference type="InterPro" id="IPR014535">
    <property type="entry name" value="Hpre_diP_synt_I"/>
</dbReference>
<keyword evidence="1" id="KW-1133">Transmembrane helix</keyword>
<proteinExistence type="predicted"/>
<dbReference type="EMBL" id="DVOT01000140">
    <property type="protein sequence ID" value="HIV27901.1"/>
    <property type="molecule type" value="Genomic_DNA"/>
</dbReference>
<feature type="transmembrane region" description="Helical" evidence="1">
    <location>
        <begin position="56"/>
        <end position="77"/>
    </location>
</feature>
<dbReference type="PIRSF" id="PIRSF027391">
    <property type="entry name" value="Hpre_diP_synt_I"/>
    <property type="match status" value="1"/>
</dbReference>
<reference evidence="2" key="2">
    <citation type="journal article" date="2021" name="PeerJ">
        <title>Extensive microbial diversity within the chicken gut microbiome revealed by metagenomics and culture.</title>
        <authorList>
            <person name="Gilroy R."/>
            <person name="Ravi A."/>
            <person name="Getino M."/>
            <person name="Pursley I."/>
            <person name="Horton D.L."/>
            <person name="Alikhan N.F."/>
            <person name="Baker D."/>
            <person name="Gharbi K."/>
            <person name="Hall N."/>
            <person name="Watson M."/>
            <person name="Adriaenssens E.M."/>
            <person name="Foster-Nyarko E."/>
            <person name="Jarju S."/>
            <person name="Secka A."/>
            <person name="Antonio M."/>
            <person name="Oren A."/>
            <person name="Chaudhuri R.R."/>
            <person name="La Ragione R."/>
            <person name="Hildebrand F."/>
            <person name="Pallen M.J."/>
        </authorList>
    </citation>
    <scope>NUCLEOTIDE SEQUENCE</scope>
    <source>
        <strain evidence="2">CHK183-6373</strain>
    </source>
</reference>
<gene>
    <name evidence="2" type="ORF">IAA64_08025</name>
</gene>
<dbReference type="Pfam" id="PF07456">
    <property type="entry name" value="Hpre_diP_synt_I"/>
    <property type="match status" value="1"/>
</dbReference>
<feature type="transmembrane region" description="Helical" evidence="1">
    <location>
        <begin position="30"/>
        <end position="50"/>
    </location>
</feature>
<dbReference type="InterPro" id="IPR010898">
    <property type="entry name" value="Hpre_diP_synth_I"/>
</dbReference>
<sequence>MARAARFFACPIARRWNSPARTRPTRWCSVAARLARLGLLTALALALSGLERLLPAPSALPGIKLGLGNLAVVIALYRYGARDALLVSVARILLSSFLFSTLSGALYSLAGGLCALGAMALLYRCRAFSPIGVSALGGFVHNAAQLAVAVFAVRTRQVAAYFPILAFFGLATGILNGVIANLSLARMRRN</sequence>
<feature type="transmembrane region" description="Helical" evidence="1">
    <location>
        <begin position="159"/>
        <end position="184"/>
    </location>
</feature>
<keyword evidence="1" id="KW-0472">Membrane</keyword>
<protein>
    <submittedName>
        <fullName evidence="2">Gx transporter family protein</fullName>
    </submittedName>
</protein>